<dbReference type="STRING" id="1336232.GCA_000518825_00058"/>
<dbReference type="InterPro" id="IPR030892">
    <property type="entry name" value="DnaD_Mollicutes"/>
</dbReference>
<dbReference type="Gene3D" id="1.10.10.10">
    <property type="entry name" value="Winged helix-like DNA-binding domain superfamily/Winged helix DNA-binding domain"/>
    <property type="match status" value="1"/>
</dbReference>
<dbReference type="Proteomes" id="UP000232229">
    <property type="component" value="Chromosome"/>
</dbReference>
<accession>A0A249SMW9</accession>
<dbReference type="KEGG" id="mchc:CK556_01125"/>
<dbReference type="RefSeq" id="WP_027875247.1">
    <property type="nucleotide sequence ID" value="NZ_CP023173.1"/>
</dbReference>
<proteinExistence type="predicted"/>
<name>A0A249SMW9_9MOLU</name>
<gene>
    <name evidence="2" type="ORF">CK556_01125</name>
</gene>
<dbReference type="AlphaFoldDB" id="A0A249SMW9"/>
<dbReference type="Pfam" id="PF21984">
    <property type="entry name" value="DnaD_N"/>
    <property type="match status" value="1"/>
</dbReference>
<keyword evidence="3" id="KW-1185">Reference proteome</keyword>
<evidence type="ECO:0000313" key="2">
    <source>
        <dbReference type="EMBL" id="ASZ08960.1"/>
    </source>
</evidence>
<dbReference type="NCBIfam" id="TIGR04548">
    <property type="entry name" value="DnaD_Mollicutes"/>
    <property type="match status" value="1"/>
</dbReference>
<organism evidence="2 3">
    <name type="scientific">Mesoplasma chauliocola</name>
    <dbReference type="NCBI Taxonomy" id="216427"/>
    <lineage>
        <taxon>Bacteria</taxon>
        <taxon>Bacillati</taxon>
        <taxon>Mycoplasmatota</taxon>
        <taxon>Mollicutes</taxon>
        <taxon>Entomoplasmatales</taxon>
        <taxon>Entomoplasmataceae</taxon>
        <taxon>Mesoplasma</taxon>
    </lineage>
</organism>
<evidence type="ECO:0000259" key="1">
    <source>
        <dbReference type="Pfam" id="PF21984"/>
    </source>
</evidence>
<feature type="domain" description="DnaD N-terminal" evidence="1">
    <location>
        <begin position="15"/>
        <end position="83"/>
    </location>
</feature>
<protein>
    <submittedName>
        <fullName evidence="2">DnaD family protein</fullName>
    </submittedName>
</protein>
<evidence type="ECO:0000313" key="3">
    <source>
        <dbReference type="Proteomes" id="UP000232229"/>
    </source>
</evidence>
<dbReference type="EMBL" id="CP023173">
    <property type="protein sequence ID" value="ASZ08960.1"/>
    <property type="molecule type" value="Genomic_DNA"/>
</dbReference>
<dbReference type="InterPro" id="IPR036388">
    <property type="entry name" value="WH-like_DNA-bd_sf"/>
</dbReference>
<sequence length="179" mass="21085">MLVELLAKGLISKHKLLLENYKKIGMNENQVMLVLITMQLSDENKKMITPLKLSKFMNISIDTIEIELQDLVDKRLVKIKPKEIDFSLLFLKIVLLIENESVKKGESYFIQTIEKELGWKFTLPQIEEVKDLLHNAISRQQVLDILYKNEIKNYESFLKIVGRYSNKIEKSLKFNWLEN</sequence>
<reference evidence="2 3" key="1">
    <citation type="submission" date="2017-08" db="EMBL/GenBank/DDBJ databases">
        <title>Complete Genome Sequence of Mesoplasma chauliocola.</title>
        <authorList>
            <person name="Knight T.F.Jr."/>
            <person name="Citino T."/>
        </authorList>
    </citation>
    <scope>NUCLEOTIDE SEQUENCE [LARGE SCALE GENOMIC DNA]</scope>
    <source>
        <strain evidence="2 3">CHPA-2</strain>
    </source>
</reference>
<dbReference type="InterPro" id="IPR053843">
    <property type="entry name" value="DnaD_N"/>
</dbReference>